<dbReference type="RefSeq" id="WP_066154120.1">
    <property type="nucleotide sequence ID" value="NZ_CP037867.1"/>
</dbReference>
<gene>
    <name evidence="8" type="ORF">HPF_10775</name>
</gene>
<dbReference type="InterPro" id="IPR007267">
    <property type="entry name" value="GtrA_DPMS_TM"/>
</dbReference>
<evidence type="ECO:0000313" key="9">
    <source>
        <dbReference type="Proteomes" id="UP000293912"/>
    </source>
</evidence>
<dbReference type="PANTHER" id="PTHR38459">
    <property type="entry name" value="PROPHAGE BACTOPRENOL-LINKED GLUCOSE TRANSLOCASE HOMOLOG"/>
    <property type="match status" value="1"/>
</dbReference>
<dbReference type="GO" id="GO:0000271">
    <property type="term" value="P:polysaccharide biosynthetic process"/>
    <property type="evidence" value="ECO:0007669"/>
    <property type="project" value="InterPro"/>
</dbReference>
<keyword evidence="3 6" id="KW-0812">Transmembrane</keyword>
<accession>A0A4P6X335</accession>
<dbReference type="InterPro" id="IPR051401">
    <property type="entry name" value="GtrA_CellWall_Glycosyl"/>
</dbReference>
<dbReference type="KEGG" id="hpse:HPF_10775"/>
<evidence type="ECO:0000256" key="2">
    <source>
        <dbReference type="ARBA" id="ARBA00009399"/>
    </source>
</evidence>
<evidence type="ECO:0000256" key="3">
    <source>
        <dbReference type="ARBA" id="ARBA00022692"/>
    </source>
</evidence>
<proteinExistence type="inferred from homology"/>
<comment type="similarity">
    <text evidence="2">Belongs to the GtrA family.</text>
</comment>
<dbReference type="Proteomes" id="UP000293912">
    <property type="component" value="Chromosome"/>
</dbReference>
<comment type="subcellular location">
    <subcellularLocation>
        <location evidence="1">Membrane</location>
        <topology evidence="1">Multi-pass membrane protein</topology>
    </subcellularLocation>
</comment>
<evidence type="ECO:0000256" key="4">
    <source>
        <dbReference type="ARBA" id="ARBA00022989"/>
    </source>
</evidence>
<keyword evidence="4 6" id="KW-1133">Transmembrane helix</keyword>
<evidence type="ECO:0000259" key="7">
    <source>
        <dbReference type="Pfam" id="PF04138"/>
    </source>
</evidence>
<name>A0A4P6X335_HYDPS</name>
<feature type="transmembrane region" description="Helical" evidence="6">
    <location>
        <begin position="79"/>
        <end position="100"/>
    </location>
</feature>
<feature type="transmembrane region" description="Helical" evidence="6">
    <location>
        <begin position="12"/>
        <end position="33"/>
    </location>
</feature>
<evidence type="ECO:0000256" key="1">
    <source>
        <dbReference type="ARBA" id="ARBA00004141"/>
    </source>
</evidence>
<dbReference type="PANTHER" id="PTHR38459:SF1">
    <property type="entry name" value="PROPHAGE BACTOPRENOL-LINKED GLUCOSE TRANSLOCASE HOMOLOG"/>
    <property type="match status" value="1"/>
</dbReference>
<evidence type="ECO:0000256" key="5">
    <source>
        <dbReference type="ARBA" id="ARBA00023136"/>
    </source>
</evidence>
<feature type="domain" description="GtrA/DPMS transmembrane" evidence="7">
    <location>
        <begin position="15"/>
        <end position="132"/>
    </location>
</feature>
<keyword evidence="5 6" id="KW-0472">Membrane</keyword>
<dbReference type="GO" id="GO:0005886">
    <property type="term" value="C:plasma membrane"/>
    <property type="evidence" value="ECO:0007669"/>
    <property type="project" value="TreeGrafter"/>
</dbReference>
<dbReference type="Pfam" id="PF04138">
    <property type="entry name" value="GtrA_DPMS_TM"/>
    <property type="match status" value="1"/>
</dbReference>
<organism evidence="8 9">
    <name type="scientific">Hydrogenophaga pseudoflava</name>
    <name type="common">Pseudomonas carboxydoflava</name>
    <dbReference type="NCBI Taxonomy" id="47421"/>
    <lineage>
        <taxon>Bacteria</taxon>
        <taxon>Pseudomonadati</taxon>
        <taxon>Pseudomonadota</taxon>
        <taxon>Betaproteobacteria</taxon>
        <taxon>Burkholderiales</taxon>
        <taxon>Comamonadaceae</taxon>
        <taxon>Hydrogenophaga</taxon>
    </lineage>
</organism>
<feature type="transmembrane region" description="Helical" evidence="6">
    <location>
        <begin position="112"/>
        <end position="131"/>
    </location>
</feature>
<evidence type="ECO:0000313" key="8">
    <source>
        <dbReference type="EMBL" id="QBM28171.1"/>
    </source>
</evidence>
<evidence type="ECO:0000256" key="6">
    <source>
        <dbReference type="SAM" id="Phobius"/>
    </source>
</evidence>
<feature type="transmembrane region" description="Helical" evidence="6">
    <location>
        <begin position="45"/>
        <end position="67"/>
    </location>
</feature>
<reference evidence="8 9" key="1">
    <citation type="submission" date="2019-03" db="EMBL/GenBank/DDBJ databases">
        <authorList>
            <person name="Sebastian G."/>
            <person name="Baumann P."/>
            <person name="Ruckert C."/>
            <person name="Kalinowski J."/>
            <person name="Nebel B."/>
            <person name="Takors R."/>
            <person name="Blombach B."/>
        </authorList>
    </citation>
    <scope>NUCLEOTIDE SEQUENCE [LARGE SCALE GENOMIC DNA]</scope>
    <source>
        <strain evidence="8 9">DSM 1084</strain>
    </source>
</reference>
<dbReference type="AlphaFoldDB" id="A0A4P6X335"/>
<protein>
    <submittedName>
        <fullName evidence="8">GtrA-like protein</fullName>
    </submittedName>
</protein>
<sequence>MNGVAASHPRQELFRFVVNGLVATAVHYAVLTFNLQVLGFGSAGLANLCAAVVGITSSFLGSRFYVFAQSAQQPWLPQLLKFSGLYGAIALLHGLVLWLWTDRLGLDYRAGFLLATGLQVSLSYLGNKFLVFKPS</sequence>
<keyword evidence="9" id="KW-1185">Reference proteome</keyword>
<dbReference type="EMBL" id="CP037867">
    <property type="protein sequence ID" value="QBM28171.1"/>
    <property type="molecule type" value="Genomic_DNA"/>
</dbReference>